<feature type="compositionally biased region" description="Low complexity" evidence="5">
    <location>
        <begin position="607"/>
        <end position="616"/>
    </location>
</feature>
<feature type="compositionally biased region" description="Basic and acidic residues" evidence="5">
    <location>
        <begin position="299"/>
        <end position="314"/>
    </location>
</feature>
<proteinExistence type="inferred from homology"/>
<feature type="region of interest" description="Disordered" evidence="5">
    <location>
        <begin position="1348"/>
        <end position="1371"/>
    </location>
</feature>
<dbReference type="GO" id="GO:0005737">
    <property type="term" value="C:cytoplasm"/>
    <property type="evidence" value="ECO:0007669"/>
    <property type="project" value="TreeGrafter"/>
</dbReference>
<feature type="domain" description="FAD/NAD(P)-binding" evidence="6">
    <location>
        <begin position="760"/>
        <end position="1020"/>
    </location>
</feature>
<feature type="region of interest" description="Disordered" evidence="5">
    <location>
        <begin position="1"/>
        <end position="25"/>
    </location>
</feature>
<feature type="compositionally biased region" description="Low complexity" evidence="5">
    <location>
        <begin position="630"/>
        <end position="639"/>
    </location>
</feature>
<evidence type="ECO:0000256" key="3">
    <source>
        <dbReference type="ARBA" id="ARBA00022827"/>
    </source>
</evidence>
<evidence type="ECO:0000256" key="4">
    <source>
        <dbReference type="ARBA" id="ARBA00023002"/>
    </source>
</evidence>
<dbReference type="Pfam" id="PF07992">
    <property type="entry name" value="Pyr_redox_2"/>
    <property type="match status" value="1"/>
</dbReference>
<name>A0A1Q9EC25_SYMMI</name>
<feature type="region of interest" description="Disordered" evidence="5">
    <location>
        <begin position="198"/>
        <end position="396"/>
    </location>
</feature>
<feature type="compositionally biased region" description="Polar residues" evidence="5">
    <location>
        <begin position="1348"/>
        <end position="1365"/>
    </location>
</feature>
<evidence type="ECO:0000256" key="1">
    <source>
        <dbReference type="ARBA" id="ARBA00006442"/>
    </source>
</evidence>
<feature type="compositionally biased region" description="Pro residues" evidence="5">
    <location>
        <begin position="538"/>
        <end position="560"/>
    </location>
</feature>
<keyword evidence="2" id="KW-0285">Flavoprotein</keyword>
<feature type="region of interest" description="Disordered" evidence="5">
    <location>
        <begin position="1224"/>
        <end position="1258"/>
    </location>
</feature>
<evidence type="ECO:0000313" key="8">
    <source>
        <dbReference type="Proteomes" id="UP000186817"/>
    </source>
</evidence>
<comment type="caution">
    <text evidence="7">The sequence shown here is derived from an EMBL/GenBank/DDBJ whole genome shotgun (WGS) entry which is preliminary data.</text>
</comment>
<protein>
    <recommendedName>
        <fullName evidence="6">FAD/NAD(P)-binding domain-containing protein</fullName>
    </recommendedName>
</protein>
<feature type="compositionally biased region" description="Pro residues" evidence="5">
    <location>
        <begin position="587"/>
        <end position="606"/>
    </location>
</feature>
<dbReference type="SUPFAM" id="SSF51905">
    <property type="entry name" value="FAD/NAD(P)-binding domain"/>
    <property type="match status" value="2"/>
</dbReference>
<feature type="compositionally biased region" description="Basic and acidic residues" evidence="5">
    <location>
        <begin position="64"/>
        <end position="83"/>
    </location>
</feature>
<accession>A0A1Q9EC25</accession>
<keyword evidence="3" id="KW-0274">FAD</keyword>
<dbReference type="GO" id="GO:0050660">
    <property type="term" value="F:flavin adenine dinucleotide binding"/>
    <property type="evidence" value="ECO:0007669"/>
    <property type="project" value="TreeGrafter"/>
</dbReference>
<dbReference type="Proteomes" id="UP000186817">
    <property type="component" value="Unassembled WGS sequence"/>
</dbReference>
<feature type="compositionally biased region" description="Low complexity" evidence="5">
    <location>
        <begin position="470"/>
        <end position="486"/>
    </location>
</feature>
<feature type="region of interest" description="Disordered" evidence="5">
    <location>
        <begin position="420"/>
        <end position="446"/>
    </location>
</feature>
<evidence type="ECO:0000256" key="5">
    <source>
        <dbReference type="SAM" id="MobiDB-lite"/>
    </source>
</evidence>
<gene>
    <name evidence="7" type="ORF">AK812_SmicGene11877</name>
</gene>
<feature type="compositionally biased region" description="Basic and acidic residues" evidence="5">
    <location>
        <begin position="126"/>
        <end position="140"/>
    </location>
</feature>
<feature type="region of interest" description="Disordered" evidence="5">
    <location>
        <begin position="58"/>
        <end position="108"/>
    </location>
</feature>
<feature type="compositionally biased region" description="Basic and acidic residues" evidence="5">
    <location>
        <begin position="99"/>
        <end position="108"/>
    </location>
</feature>
<feature type="compositionally biased region" description="Low complexity" evidence="5">
    <location>
        <begin position="577"/>
        <end position="586"/>
    </location>
</feature>
<dbReference type="Gene3D" id="3.50.50.100">
    <property type="match status" value="1"/>
</dbReference>
<dbReference type="InterPro" id="IPR036188">
    <property type="entry name" value="FAD/NAD-bd_sf"/>
</dbReference>
<dbReference type="PANTHER" id="PTHR43735">
    <property type="entry name" value="APOPTOSIS-INDUCING FACTOR 1"/>
    <property type="match status" value="1"/>
</dbReference>
<dbReference type="InterPro" id="IPR023753">
    <property type="entry name" value="FAD/NAD-binding_dom"/>
</dbReference>
<feature type="compositionally biased region" description="Pro residues" evidence="5">
    <location>
        <begin position="204"/>
        <end position="217"/>
    </location>
</feature>
<feature type="compositionally biased region" description="Pro residues" evidence="5">
    <location>
        <begin position="669"/>
        <end position="685"/>
    </location>
</feature>
<feature type="compositionally biased region" description="Pro residues" evidence="5">
    <location>
        <begin position="269"/>
        <end position="278"/>
    </location>
</feature>
<feature type="compositionally biased region" description="Pro residues" evidence="5">
    <location>
        <begin position="640"/>
        <end position="662"/>
    </location>
</feature>
<dbReference type="GO" id="GO:0004174">
    <property type="term" value="F:electron-transferring-flavoprotein dehydrogenase activity"/>
    <property type="evidence" value="ECO:0007669"/>
    <property type="project" value="TreeGrafter"/>
</dbReference>
<feature type="compositionally biased region" description="Basic and acidic residues" evidence="5">
    <location>
        <begin position="346"/>
        <end position="374"/>
    </location>
</feature>
<feature type="compositionally biased region" description="Pro residues" evidence="5">
    <location>
        <begin position="487"/>
        <end position="500"/>
    </location>
</feature>
<evidence type="ECO:0000313" key="7">
    <source>
        <dbReference type="EMBL" id="OLQ04973.1"/>
    </source>
</evidence>
<keyword evidence="4" id="KW-0560">Oxidoreductase</keyword>
<sequence>MELRSLEFGPPAPRSPPSAKSMGVVEGTTQKLHDRLEDSLKAELQKVQREFQDLKHMQGQVAEDLGRVRDDVGQLKSAPREAEPPPQSPSKGADFDPAELEKRMDRRIGDLQEATRKLLDDRLDDVARKAAHAASEKLQAEKVSSPPAPSLVPSPDMGEMRKALEEFRQQMAVEVSKATVASVEDAIKKLPAQVPAAVEVAKAAPPPSPKSEPPSPKTAPAAPALNEVALVSPTPAKPSEPSEMSEPSEPQEPQEQAEVSRPEPLTLPETPPAGPAPAPELELEVPGWGALSSSYQQALKERLAQCQTEDERRRFMVSLATERTRPRKPRNTEPSNIELSWGELLSPKDADRAKLPSLTEEKVKPDKAEAEKVEQPPPVQSGGFQKKEPTEKRDTALTRRAFAGGLASFLQRCRPDLMVAPAASSASAPEEVPTKTATAAPATVAVPASTPATATPSMLTMAPASAPLALTSAATSKPGPSASSADPPLPLPPPADPPVPVAAKESAAIAQPTLQRAASASVDTASFVVPAGAAKPAQPAPSPSPQPPALPSLPGPPTPPKATAQAANPEPSPSPSPATSKTASNAPPAPKAPIAPAAPPAAPAPPATSTGASDPARTPAAPVPKPGQTVPKAPGAAAAPMPPTVTVPKPPVGGPPPEPPKLPSAAPAPKLPAQPAPSPAIPKPPADLAAKPLGAAPLPPAAAPKELKKQFYVTVIDAKEYFEYTPGVLRAFVRPAHLDSLTFTLQPVYERKMGDWSEWGVKFIWGEVKELNGDRKTAIVKTMFSNNMDEIGFDYCIICSGFVKIFSCQTEDSCNFGPFKPMGESLWFPTVHEEGRAVSDWKHIDERFLEGRRRHVLEEYHKLQDLNKKKATVLIVGAGFIGVEWATEIEHFFPDVKLTIIDFLPRCLGPLPDSAANYCSEYMNACGIKEFYSCGYDPKNQDFWKKIELPNGADETYVCIGVKASNYFMPKNTLSDKGPGGGGWIHFNKHLQVTVKPSEGGGVWADGSIFAVGDCNYGCIGEPGKWEMPPVPKISYPGEEQAYHACLNVMRLVAWKGLIEVCAGLWVFASLGALAKVSLLQDLSSGQQQQESREDLVALGCRHVRYELCAAVEGQGGWGGLVLLSPPHLRSLGPHDACFVAGANENKGSVPWFHSQANTISFLDLRAGSGYMVNWWIPAALQKEIIETTKIDECRDRWIGILIWHFVHHTPVHLFGRGPWTPVPSASSTEAAADGPRPVLGSISERPTISPPAGAGRENVVPFTGIGGASSSLSTTEVPVSSQPVSDEVRPVGDLSFASVSDTGDATWVGPSFQPKGKPSAGNEVSTPLAETAQMWLQVAGEPCSRSSTVKPFSPLSETSVQSFDGQPEGRAESREIIRATGFRSSPPVADDIEEVLANRIVDLEARLQHLENGGNGQRSNNILEDDAGNRKPALISGGGLCPGKTMPADERFAQFNEFASPMSSLGKGGKRAQLGGNASFLEVEYSTGTAWYNGGRIGSGTAPKQGEEATDVGAGNKVLHPDIQVPSVGLEVAEPIPAAHVPAHPQSPLQSEKSTNPCEMCFSGCRLRGLARPKKT</sequence>
<dbReference type="PANTHER" id="PTHR43735:SF3">
    <property type="entry name" value="FERROPTOSIS SUPPRESSOR PROTEIN 1"/>
    <property type="match status" value="1"/>
</dbReference>
<dbReference type="EMBL" id="LSRX01000197">
    <property type="protein sequence ID" value="OLQ04973.1"/>
    <property type="molecule type" value="Genomic_DNA"/>
</dbReference>
<feature type="compositionally biased region" description="Basic and acidic residues" evidence="5">
    <location>
        <begin position="385"/>
        <end position="396"/>
    </location>
</feature>
<evidence type="ECO:0000256" key="2">
    <source>
        <dbReference type="ARBA" id="ARBA00022630"/>
    </source>
</evidence>
<feature type="region of interest" description="Disordered" evidence="5">
    <location>
        <begin position="470"/>
        <end position="507"/>
    </location>
</feature>
<organism evidence="7 8">
    <name type="scientific">Symbiodinium microadriaticum</name>
    <name type="common">Dinoflagellate</name>
    <name type="synonym">Zooxanthella microadriatica</name>
    <dbReference type="NCBI Taxonomy" id="2951"/>
    <lineage>
        <taxon>Eukaryota</taxon>
        <taxon>Sar</taxon>
        <taxon>Alveolata</taxon>
        <taxon>Dinophyceae</taxon>
        <taxon>Suessiales</taxon>
        <taxon>Symbiodiniaceae</taxon>
        <taxon>Symbiodinium</taxon>
    </lineage>
</organism>
<dbReference type="OrthoDB" id="440386at2759"/>
<feature type="compositionally biased region" description="Low complexity" evidence="5">
    <location>
        <begin position="239"/>
        <end position="268"/>
    </location>
</feature>
<reference evidence="7 8" key="1">
    <citation type="submission" date="2016-02" db="EMBL/GenBank/DDBJ databases">
        <title>Genome analysis of coral dinoflagellate symbionts highlights evolutionary adaptations to a symbiotic lifestyle.</title>
        <authorList>
            <person name="Aranda M."/>
            <person name="Li Y."/>
            <person name="Liew Y.J."/>
            <person name="Baumgarten S."/>
            <person name="Simakov O."/>
            <person name="Wilson M."/>
            <person name="Piel J."/>
            <person name="Ashoor H."/>
            <person name="Bougouffa S."/>
            <person name="Bajic V.B."/>
            <person name="Ryu T."/>
            <person name="Ravasi T."/>
            <person name="Bayer T."/>
            <person name="Micklem G."/>
            <person name="Kim H."/>
            <person name="Bhak J."/>
            <person name="Lajeunesse T.C."/>
            <person name="Voolstra C.R."/>
        </authorList>
    </citation>
    <scope>NUCLEOTIDE SEQUENCE [LARGE SCALE GENOMIC DNA]</scope>
    <source>
        <strain evidence="7 8">CCMP2467</strain>
    </source>
</reference>
<feature type="region of interest" description="Disordered" evidence="5">
    <location>
        <begin position="126"/>
        <end position="156"/>
    </location>
</feature>
<evidence type="ECO:0000259" key="6">
    <source>
        <dbReference type="Pfam" id="PF07992"/>
    </source>
</evidence>
<comment type="similarity">
    <text evidence="1">Belongs to the FAD-dependent oxidoreductase family.</text>
</comment>
<feature type="region of interest" description="Disordered" evidence="5">
    <location>
        <begin position="533"/>
        <end position="693"/>
    </location>
</feature>
<keyword evidence="8" id="KW-1185">Reference proteome</keyword>